<dbReference type="InterPro" id="IPR027291">
    <property type="entry name" value="Glyco_hydro_38_N_sf"/>
</dbReference>
<name>Q9TRI6_PIG</name>
<dbReference type="Pfam" id="PF01074">
    <property type="entry name" value="Glyco_hydro_38N"/>
    <property type="match status" value="1"/>
</dbReference>
<dbReference type="SUPFAM" id="SSF88713">
    <property type="entry name" value="Glycoside hydrolase/deacetylase"/>
    <property type="match status" value="1"/>
</dbReference>
<dbReference type="Gene3D" id="3.20.110.10">
    <property type="entry name" value="Glycoside hydrolase 38, N terminal domain"/>
    <property type="match status" value="1"/>
</dbReference>
<dbReference type="GO" id="GO:0006013">
    <property type="term" value="P:mannose metabolic process"/>
    <property type="evidence" value="ECO:0007669"/>
    <property type="project" value="InterPro"/>
</dbReference>
<dbReference type="PIR" id="A56869">
    <property type="entry name" value="A56869"/>
</dbReference>
<dbReference type="GO" id="GO:0004559">
    <property type="term" value="F:alpha-mannosidase activity"/>
    <property type="evidence" value="ECO:0007669"/>
    <property type="project" value="InterPro"/>
</dbReference>
<accession>Q9TRI6</accession>
<proteinExistence type="evidence at protein level"/>
<protein>
    <submittedName>
        <fullName>Sperm surface antigen</fullName>
    </submittedName>
</protein>
<organism>
    <name type="scientific">Sus scrofa</name>
    <name type="common">Pig</name>
    <dbReference type="NCBI Taxonomy" id="9823"/>
    <lineage>
        <taxon>Eukaryota</taxon>
        <taxon>Metazoa</taxon>
        <taxon>Chordata</taxon>
        <taxon>Craniata</taxon>
        <taxon>Vertebrata</taxon>
        <taxon>Euteleostomi</taxon>
        <taxon>Mammalia</taxon>
        <taxon>Eutheria</taxon>
        <taxon>Laurasiatheria</taxon>
        <taxon>Artiodactyla</taxon>
        <taxon>Suina</taxon>
        <taxon>Suidae</taxon>
        <taxon>Sus</taxon>
    </lineage>
</organism>
<reference key="1">
    <citation type="journal article" date="1992" name="Biol. Reprod.">
        <title>Localization of a maturation-dependent epididymal sperm surface antigen recognized by a monoclonal antibody raised against a 135-kilodalton protein in porcine epididymal fluid.</title>
        <authorList>
            <person name="Okamura N."/>
            <person name="Dacheux F."/>
            <person name="Venien A."/>
            <person name="Onoe S."/>
            <person name="Huet J.C."/>
            <person name="Dacheux J.L."/>
        </authorList>
    </citation>
    <scope>PROTEIN SEQUENCE</scope>
</reference>
<sequence length="31" mass="3754">LHFYKVKVFVVPHSHMDVGWLHIVQESMQVY</sequence>
<dbReference type="InterPro" id="IPR000602">
    <property type="entry name" value="Glyco_hydro_38_N"/>
</dbReference>
<evidence type="ECO:0000259" key="1">
    <source>
        <dbReference type="Pfam" id="PF01074"/>
    </source>
</evidence>
<keyword id="KW-0903">Direct protein sequencing</keyword>
<dbReference type="AlphaFoldDB" id="Q9TRI6"/>
<dbReference type="InterPro" id="IPR011330">
    <property type="entry name" value="Glyco_hydro/deAcase_b/a-brl"/>
</dbReference>
<feature type="domain" description="Glycoside hydrolase family 38 N-terminal" evidence="1">
    <location>
        <begin position="7"/>
        <end position="27"/>
    </location>
</feature>